<evidence type="ECO:0000313" key="3">
    <source>
        <dbReference type="Proteomes" id="UP000612362"/>
    </source>
</evidence>
<keyword evidence="3" id="KW-1185">Reference proteome</keyword>
<dbReference type="Proteomes" id="UP000612362">
    <property type="component" value="Unassembled WGS sequence"/>
</dbReference>
<evidence type="ECO:0000313" key="2">
    <source>
        <dbReference type="EMBL" id="GHO43989.1"/>
    </source>
</evidence>
<dbReference type="AlphaFoldDB" id="A0A8J3I338"/>
<organism evidence="2 3">
    <name type="scientific">Ktedonospora formicarum</name>
    <dbReference type="NCBI Taxonomy" id="2778364"/>
    <lineage>
        <taxon>Bacteria</taxon>
        <taxon>Bacillati</taxon>
        <taxon>Chloroflexota</taxon>
        <taxon>Ktedonobacteria</taxon>
        <taxon>Ktedonobacterales</taxon>
        <taxon>Ktedonobacteraceae</taxon>
        <taxon>Ktedonospora</taxon>
    </lineage>
</organism>
<proteinExistence type="predicted"/>
<sequence length="151" mass="16961">MAGWEDELAALLRELGVKQEKAETPLQQRGRSIPQPDDTQQRDSIADVLPWSTEQAADFAEDDSTWVDDLTSMRREVDAIVDQVILLMQRGGLESSLKEDIMVVLRALRRRVLSSQALASQDEASYLESATAMLHFCRLVLQLSETATEQD</sequence>
<dbReference type="EMBL" id="BNJF01000001">
    <property type="protein sequence ID" value="GHO43989.1"/>
    <property type="molecule type" value="Genomic_DNA"/>
</dbReference>
<name>A0A8J3I338_9CHLR</name>
<gene>
    <name evidence="2" type="ORF">KSX_21520</name>
</gene>
<comment type="caution">
    <text evidence="2">The sequence shown here is derived from an EMBL/GenBank/DDBJ whole genome shotgun (WGS) entry which is preliminary data.</text>
</comment>
<evidence type="ECO:0000256" key="1">
    <source>
        <dbReference type="SAM" id="MobiDB-lite"/>
    </source>
</evidence>
<protein>
    <submittedName>
        <fullName evidence="2">Uncharacterized protein</fullName>
    </submittedName>
</protein>
<reference evidence="2" key="1">
    <citation type="submission" date="2020-10" db="EMBL/GenBank/DDBJ databases">
        <title>Taxonomic study of unclassified bacteria belonging to the class Ktedonobacteria.</title>
        <authorList>
            <person name="Yabe S."/>
            <person name="Wang C.M."/>
            <person name="Zheng Y."/>
            <person name="Sakai Y."/>
            <person name="Cavaletti L."/>
            <person name="Monciardini P."/>
            <person name="Donadio S."/>
        </authorList>
    </citation>
    <scope>NUCLEOTIDE SEQUENCE</scope>
    <source>
        <strain evidence="2">SOSP1-1</strain>
    </source>
</reference>
<accession>A0A8J3I338</accession>
<feature type="region of interest" description="Disordered" evidence="1">
    <location>
        <begin position="21"/>
        <end position="42"/>
    </location>
</feature>
<dbReference type="RefSeq" id="WP_220193424.1">
    <property type="nucleotide sequence ID" value="NZ_BNJF01000001.1"/>
</dbReference>